<accession>A0ABR4AGH9</accession>
<dbReference type="EMBL" id="JBHFEH010000200">
    <property type="protein sequence ID" value="KAL2044545.1"/>
    <property type="molecule type" value="Genomic_DNA"/>
</dbReference>
<protein>
    <recommendedName>
        <fullName evidence="2">DUF7924 domain-containing protein</fullName>
    </recommendedName>
</protein>
<feature type="compositionally biased region" description="Basic and acidic residues" evidence="1">
    <location>
        <begin position="76"/>
        <end position="92"/>
    </location>
</feature>
<evidence type="ECO:0000256" key="1">
    <source>
        <dbReference type="SAM" id="MobiDB-lite"/>
    </source>
</evidence>
<organism evidence="3 4">
    <name type="scientific">Lepraria finkii</name>
    <dbReference type="NCBI Taxonomy" id="1340010"/>
    <lineage>
        <taxon>Eukaryota</taxon>
        <taxon>Fungi</taxon>
        <taxon>Dikarya</taxon>
        <taxon>Ascomycota</taxon>
        <taxon>Pezizomycotina</taxon>
        <taxon>Lecanoromycetes</taxon>
        <taxon>OSLEUM clade</taxon>
        <taxon>Lecanoromycetidae</taxon>
        <taxon>Lecanorales</taxon>
        <taxon>Lecanorineae</taxon>
        <taxon>Stereocaulaceae</taxon>
        <taxon>Lepraria</taxon>
    </lineage>
</organism>
<reference evidence="3 4" key="1">
    <citation type="submission" date="2024-09" db="EMBL/GenBank/DDBJ databases">
        <title>Rethinking Asexuality: The Enigmatic Case of Functional Sexual Genes in Lepraria (Stereocaulaceae).</title>
        <authorList>
            <person name="Doellman M."/>
            <person name="Sun Y."/>
            <person name="Barcenas-Pena A."/>
            <person name="Lumbsch H.T."/>
            <person name="Grewe F."/>
        </authorList>
    </citation>
    <scope>NUCLEOTIDE SEQUENCE [LARGE SCALE GENOMIC DNA]</scope>
    <source>
        <strain evidence="3 4">Grewe 0041</strain>
    </source>
</reference>
<comment type="caution">
    <text evidence="3">The sequence shown here is derived from an EMBL/GenBank/DDBJ whole genome shotgun (WGS) entry which is preliminary data.</text>
</comment>
<keyword evidence="4" id="KW-1185">Reference proteome</keyword>
<feature type="domain" description="DUF7924" evidence="2">
    <location>
        <begin position="236"/>
        <end position="293"/>
    </location>
</feature>
<gene>
    <name evidence="3" type="ORF">ABVK25_012398</name>
</gene>
<evidence type="ECO:0000313" key="4">
    <source>
        <dbReference type="Proteomes" id="UP001590951"/>
    </source>
</evidence>
<feature type="compositionally biased region" description="Polar residues" evidence="1">
    <location>
        <begin position="55"/>
        <end position="72"/>
    </location>
</feature>
<evidence type="ECO:0000259" key="2">
    <source>
        <dbReference type="Pfam" id="PF25545"/>
    </source>
</evidence>
<sequence>MDETLRQTDDAQNKRVYLHQTSRNEALLVLCVGVHSAPATTATAKTRSLHPKLQPSGNSAVEPSKLPQSLIQVSPRRPETSEEKTTSLEQHENGVGSQPQPVRENTPETKQTTSAVDYWRRSGHHWPPGDWSKTPMDNAVASRLLARKKSTASLSRKRSSDDLAKRRLSTPSDQKSREAKSAPYRDARYGVLLATKGSFMDKDDFGIVEKSKVLVQKLLKQEQQVPQESLFRDDIFEGTCRKIRDKSETRVIRDISLLIVPSAEILTTYGARELSCLTESVNEGWNNSISIHQDPATTRLRRRIPSRGVHRGTTQETAALYGRAY</sequence>
<dbReference type="Proteomes" id="UP001590951">
    <property type="component" value="Unassembled WGS sequence"/>
</dbReference>
<evidence type="ECO:0000313" key="3">
    <source>
        <dbReference type="EMBL" id="KAL2044545.1"/>
    </source>
</evidence>
<dbReference type="InterPro" id="IPR057684">
    <property type="entry name" value="DUF7924"/>
</dbReference>
<proteinExistence type="predicted"/>
<name>A0ABR4AGH9_9LECA</name>
<feature type="region of interest" description="Disordered" evidence="1">
    <location>
        <begin position="41"/>
        <end position="182"/>
    </location>
</feature>
<dbReference type="Pfam" id="PF25545">
    <property type="entry name" value="DUF7924"/>
    <property type="match status" value="1"/>
</dbReference>